<dbReference type="PROSITE" id="PS51819">
    <property type="entry name" value="VOC"/>
    <property type="match status" value="1"/>
</dbReference>
<dbReference type="Gene3D" id="3.10.180.10">
    <property type="entry name" value="2,3-Dihydroxybiphenyl 1,2-Dioxygenase, domain 1"/>
    <property type="match status" value="1"/>
</dbReference>
<accession>A0A6J7HUM3</accession>
<dbReference type="InterPro" id="IPR037523">
    <property type="entry name" value="VOC_core"/>
</dbReference>
<gene>
    <name evidence="2" type="ORF">UFOPK3564_01784</name>
</gene>
<organism evidence="2">
    <name type="scientific">freshwater metagenome</name>
    <dbReference type="NCBI Taxonomy" id="449393"/>
    <lineage>
        <taxon>unclassified sequences</taxon>
        <taxon>metagenomes</taxon>
        <taxon>ecological metagenomes</taxon>
    </lineage>
</organism>
<evidence type="ECO:0000313" key="2">
    <source>
        <dbReference type="EMBL" id="CAB4920100.1"/>
    </source>
</evidence>
<proteinExistence type="predicted"/>
<dbReference type="EMBL" id="CAFBMK010000102">
    <property type="protein sequence ID" value="CAB4920100.1"/>
    <property type="molecule type" value="Genomic_DNA"/>
</dbReference>
<name>A0A6J7HUM3_9ZZZZ</name>
<evidence type="ECO:0000259" key="1">
    <source>
        <dbReference type="PROSITE" id="PS51819"/>
    </source>
</evidence>
<dbReference type="SUPFAM" id="SSF54593">
    <property type="entry name" value="Glyoxalase/Bleomycin resistance protein/Dihydroxybiphenyl dioxygenase"/>
    <property type="match status" value="1"/>
</dbReference>
<protein>
    <submittedName>
        <fullName evidence="2">Unannotated protein</fullName>
    </submittedName>
</protein>
<reference evidence="2" key="1">
    <citation type="submission" date="2020-05" db="EMBL/GenBank/DDBJ databases">
        <authorList>
            <person name="Chiriac C."/>
            <person name="Salcher M."/>
            <person name="Ghai R."/>
            <person name="Kavagutti S V."/>
        </authorList>
    </citation>
    <scope>NUCLEOTIDE SEQUENCE</scope>
</reference>
<dbReference type="AlphaFoldDB" id="A0A6J7HUM3"/>
<feature type="domain" description="VOC" evidence="1">
    <location>
        <begin position="6"/>
        <end position="117"/>
    </location>
</feature>
<sequence length="118" mass="12533">MSPRPSLSSVAPVFSTTDVDGWLEHYRALGFAVEAFDEGYGFASRDGVDLHVSFNAEHDPTLTAGCAYLAVDDADALAGEWASVTGGRTVPPVDTDYGIREGAHIDPDGNLLRFGSRS</sequence>
<dbReference type="InterPro" id="IPR029068">
    <property type="entry name" value="Glyas_Bleomycin-R_OHBP_Dase"/>
</dbReference>